<accession>A0ABT1FG61</accession>
<evidence type="ECO:0000313" key="2">
    <source>
        <dbReference type="Proteomes" id="UP001204615"/>
    </source>
</evidence>
<proteinExistence type="predicted"/>
<evidence type="ECO:0000313" key="1">
    <source>
        <dbReference type="EMBL" id="MCP1375403.1"/>
    </source>
</evidence>
<dbReference type="Proteomes" id="UP001204615">
    <property type="component" value="Unassembled WGS sequence"/>
</dbReference>
<organism evidence="1 2">
    <name type="scientific">Dyella lutea</name>
    <dbReference type="NCBI Taxonomy" id="2950441"/>
    <lineage>
        <taxon>Bacteria</taxon>
        <taxon>Pseudomonadati</taxon>
        <taxon>Pseudomonadota</taxon>
        <taxon>Gammaproteobacteria</taxon>
        <taxon>Lysobacterales</taxon>
        <taxon>Rhodanobacteraceae</taxon>
        <taxon>Dyella</taxon>
    </lineage>
</organism>
<dbReference type="RefSeq" id="WP_253567866.1">
    <property type="nucleotide sequence ID" value="NZ_JAMZEK010000003.1"/>
</dbReference>
<reference evidence="1 2" key="1">
    <citation type="submission" date="2022-06" db="EMBL/GenBank/DDBJ databases">
        <title>Dyella sp. Sa strain:Sa Genome sequencing.</title>
        <authorList>
            <person name="Park S."/>
        </authorList>
    </citation>
    <scope>NUCLEOTIDE SEQUENCE [LARGE SCALE GENOMIC DNA]</scope>
    <source>
        <strain evidence="1 2">Sa</strain>
    </source>
</reference>
<comment type="caution">
    <text evidence="1">The sequence shown here is derived from an EMBL/GenBank/DDBJ whole genome shotgun (WGS) entry which is preliminary data.</text>
</comment>
<sequence length="187" mass="19197">MTIYYNPADGAFYDSGISKVPAGAIQITPQQHQQLLTALYANGTIEVGADGIPVAVAAPAQTLPEVQAQLCQAIDAVADTVYMSIGGPSPGRLAEYQQAQTEATAFKDAGYAGAVPPTVQCWATAKGWTGQQACDDILATAQQWMGALQAIRSARLLGKQSVLNAADEASASAAADTAIANLQAISA</sequence>
<name>A0ABT1FG61_9GAMM</name>
<dbReference type="EMBL" id="JAMZEK010000003">
    <property type="protein sequence ID" value="MCP1375403.1"/>
    <property type="molecule type" value="Genomic_DNA"/>
</dbReference>
<protein>
    <recommendedName>
        <fullName evidence="3">DUF4376 domain-containing protein</fullName>
    </recommendedName>
</protein>
<keyword evidence="2" id="KW-1185">Reference proteome</keyword>
<evidence type="ECO:0008006" key="3">
    <source>
        <dbReference type="Google" id="ProtNLM"/>
    </source>
</evidence>
<gene>
    <name evidence="1" type="ORF">NC595_15235</name>
</gene>